<comment type="caution">
    <text evidence="6">The sequence shown here is derived from an EMBL/GenBank/DDBJ whole genome shotgun (WGS) entry which is preliminary data.</text>
</comment>
<dbReference type="Pfam" id="PF17866">
    <property type="entry name" value="AAA_lid_6"/>
    <property type="match status" value="1"/>
</dbReference>
<dbReference type="Proteomes" id="UP000566819">
    <property type="component" value="Unassembled WGS sequence"/>
</dbReference>
<sequence>MLQLAQDRPNFGNGGEVDNMIESAKAERQKRLLLGPPLDLSHTVALKPEDFDTNFNRMISRDKSCRELFRDVIGCEDIIQRFESYQLIVEGMRKHGADPRSQIPFTFVFKDPPGTGKTTTARKVGQIFYDMGFLSKPSVVECSVTDMVGEYTGQTRPKVINLLEMALGKVLFIDEAYRLGKGDLQKDATNELVDCITKTRYAGKMIIILAGYEEDMNQLIQVNRGLASRFPTEIIFRYMSPEHCLSLLKQRLGEFDILIKGLDNKIPSEMGSLMIYQLFADLAATPAWGNGRDVETLAKSLIGYGFMASVRNGPKDGVLSISFKELHAFMKSMLEERKKRGSKRRGFSRFQEFSQMKPSQSIKAPPPPTLDCSPAMEAEPVESKYKLDHGFHEV</sequence>
<dbReference type="CDD" id="cd00009">
    <property type="entry name" value="AAA"/>
    <property type="match status" value="1"/>
</dbReference>
<feature type="domain" description="AAA+ ATPase" evidence="5">
    <location>
        <begin position="103"/>
        <end position="240"/>
    </location>
</feature>
<dbReference type="InterPro" id="IPR000641">
    <property type="entry name" value="CbxX/CfxQ"/>
</dbReference>
<keyword evidence="2" id="KW-0547">Nucleotide-binding</keyword>
<keyword evidence="3" id="KW-0067">ATP-binding</keyword>
<dbReference type="Gene3D" id="1.10.8.60">
    <property type="match status" value="1"/>
</dbReference>
<evidence type="ECO:0000313" key="6">
    <source>
        <dbReference type="EMBL" id="KAF4630281.1"/>
    </source>
</evidence>
<dbReference type="SMART" id="SM00382">
    <property type="entry name" value="AAA"/>
    <property type="match status" value="1"/>
</dbReference>
<dbReference type="OrthoDB" id="2423195at2759"/>
<dbReference type="SUPFAM" id="SSF52540">
    <property type="entry name" value="P-loop containing nucleoside triphosphate hydrolases"/>
    <property type="match status" value="1"/>
</dbReference>
<protein>
    <recommendedName>
        <fullName evidence="5">AAA+ ATPase domain-containing protein</fullName>
    </recommendedName>
</protein>
<dbReference type="Gene3D" id="3.40.50.300">
    <property type="entry name" value="P-loop containing nucleotide triphosphate hydrolases"/>
    <property type="match status" value="1"/>
</dbReference>
<dbReference type="PANTHER" id="PTHR43392:SF2">
    <property type="entry name" value="AAA-TYPE ATPASE FAMILY PROTEIN _ ANKYRIN REPEAT FAMILY PROTEIN"/>
    <property type="match status" value="1"/>
</dbReference>
<comment type="similarity">
    <text evidence="1">Belongs to the CbxX/CfxQ family.</text>
</comment>
<dbReference type="InterPro" id="IPR003959">
    <property type="entry name" value="ATPase_AAA_core"/>
</dbReference>
<name>A0A8H4W1M8_9HELO</name>
<dbReference type="AlphaFoldDB" id="A0A8H4W1M8"/>
<evidence type="ECO:0000256" key="4">
    <source>
        <dbReference type="SAM" id="MobiDB-lite"/>
    </source>
</evidence>
<dbReference type="InterPro" id="IPR041627">
    <property type="entry name" value="AAA_lid_6"/>
</dbReference>
<accession>A0A8H4W1M8</accession>
<evidence type="ECO:0000256" key="3">
    <source>
        <dbReference type="ARBA" id="ARBA00022840"/>
    </source>
</evidence>
<dbReference type="PANTHER" id="PTHR43392">
    <property type="entry name" value="AAA-TYPE ATPASE FAMILY PROTEIN / ANKYRIN REPEAT FAMILY PROTEIN"/>
    <property type="match status" value="1"/>
</dbReference>
<proteinExistence type="inferred from homology"/>
<dbReference type="EMBL" id="JAAMPI010000567">
    <property type="protein sequence ID" value="KAF4630281.1"/>
    <property type="molecule type" value="Genomic_DNA"/>
</dbReference>
<dbReference type="FunFam" id="3.40.50.300:FF:000216">
    <property type="entry name" value="Type VII secretion ATPase EccA"/>
    <property type="match status" value="1"/>
</dbReference>
<reference evidence="6 7" key="1">
    <citation type="submission" date="2020-03" db="EMBL/GenBank/DDBJ databases">
        <title>Draft Genome Sequence of Cudoniella acicularis.</title>
        <authorList>
            <person name="Buettner E."/>
            <person name="Kellner H."/>
        </authorList>
    </citation>
    <scope>NUCLEOTIDE SEQUENCE [LARGE SCALE GENOMIC DNA]</scope>
    <source>
        <strain evidence="6 7">DSM 108380</strain>
    </source>
</reference>
<feature type="region of interest" description="Disordered" evidence="4">
    <location>
        <begin position="354"/>
        <end position="378"/>
    </location>
</feature>
<evidence type="ECO:0000313" key="7">
    <source>
        <dbReference type="Proteomes" id="UP000566819"/>
    </source>
</evidence>
<dbReference type="PRINTS" id="PR00819">
    <property type="entry name" value="CBXCFQXSUPER"/>
</dbReference>
<gene>
    <name evidence="6" type="ORF">G7Y89_g7856</name>
</gene>
<dbReference type="Pfam" id="PF00004">
    <property type="entry name" value="AAA"/>
    <property type="match status" value="1"/>
</dbReference>
<organism evidence="6 7">
    <name type="scientific">Cudoniella acicularis</name>
    <dbReference type="NCBI Taxonomy" id="354080"/>
    <lineage>
        <taxon>Eukaryota</taxon>
        <taxon>Fungi</taxon>
        <taxon>Dikarya</taxon>
        <taxon>Ascomycota</taxon>
        <taxon>Pezizomycotina</taxon>
        <taxon>Leotiomycetes</taxon>
        <taxon>Helotiales</taxon>
        <taxon>Tricladiaceae</taxon>
        <taxon>Cudoniella</taxon>
    </lineage>
</organism>
<dbReference type="GO" id="GO:0005524">
    <property type="term" value="F:ATP binding"/>
    <property type="evidence" value="ECO:0007669"/>
    <property type="project" value="UniProtKB-KW"/>
</dbReference>
<dbReference type="InterPro" id="IPR003593">
    <property type="entry name" value="AAA+_ATPase"/>
</dbReference>
<evidence type="ECO:0000259" key="5">
    <source>
        <dbReference type="SMART" id="SM00382"/>
    </source>
</evidence>
<dbReference type="InterPro" id="IPR050773">
    <property type="entry name" value="CbxX/CfxQ_RuBisCO_ESX"/>
</dbReference>
<dbReference type="GO" id="GO:0016887">
    <property type="term" value="F:ATP hydrolysis activity"/>
    <property type="evidence" value="ECO:0007669"/>
    <property type="project" value="InterPro"/>
</dbReference>
<evidence type="ECO:0000256" key="2">
    <source>
        <dbReference type="ARBA" id="ARBA00022741"/>
    </source>
</evidence>
<evidence type="ECO:0000256" key="1">
    <source>
        <dbReference type="ARBA" id="ARBA00010378"/>
    </source>
</evidence>
<dbReference type="InterPro" id="IPR027417">
    <property type="entry name" value="P-loop_NTPase"/>
</dbReference>
<keyword evidence="7" id="KW-1185">Reference proteome</keyword>